<dbReference type="InterPro" id="IPR013785">
    <property type="entry name" value="Aldolase_TIM"/>
</dbReference>
<keyword evidence="2" id="KW-0456">Lyase</keyword>
<name>A0A7U4M173_9BACT</name>
<feature type="active site" description="Schiff-base intermediate with dihydroxyacetone-P" evidence="5">
    <location>
        <position position="204"/>
    </location>
</feature>
<dbReference type="PANTHER" id="PTHR47916">
    <property type="entry name" value="FRUCTOSE-BISPHOSPHATE ALDOLASE CLASS 1"/>
    <property type="match status" value="1"/>
</dbReference>
<keyword evidence="3" id="KW-0704">Schiff base</keyword>
<dbReference type="SMART" id="SM01133">
    <property type="entry name" value="DeoC"/>
    <property type="match status" value="1"/>
</dbReference>
<keyword evidence="7" id="KW-1185">Reference proteome</keyword>
<reference evidence="6 7" key="1">
    <citation type="submission" date="2015-04" db="EMBL/GenBank/DDBJ databases">
        <title>Complete genome sequence of Sulfurovum lithotrophicum ATCC BAA-797T.</title>
        <authorList>
            <person name="Ahn J."/>
            <person name="Park G."/>
            <person name="Jeon W."/>
            <person name="Jang Y."/>
            <person name="Jang M."/>
            <person name="Lee H."/>
            <person name="Lee H."/>
        </authorList>
    </citation>
    <scope>NUCLEOTIDE SEQUENCE [LARGE SCALE GENOMIC DNA]</scope>
    <source>
        <strain evidence="7">ATCC BAA-797 / 42BKT</strain>
    </source>
</reference>
<dbReference type="EC" id="4.1.2.13" evidence="1"/>
<dbReference type="RefSeq" id="WP_046551053.1">
    <property type="nucleotide sequence ID" value="NZ_CP011308.1"/>
</dbReference>
<sequence length="305" mass="33722">MKMTLPADVPADKEKAFIENFEKTTGGSGRLMLFAGDQKVEHLNNDFYGEGIPLEDNDPEHLFKIASKADIGVFATQFGLITRYGRDYSDIPYLVKLNAKTNLIPYEAKDPYSQQWLEVEDVVRFQKSSGLDIRGVGYTLYLGSEHEHAMLREAARIVHEAHRNGWIAVLWIYPKGNFVKDQHDRHLISGAAGVGAALGADFAKLKVPYIDGKLDTEGLKEVTTAAGRTGVLCEGGDKTSPEAFLMELHEQIHHGESRGNGTGRNIHQRPLDEAIRMADAIYAVTVKNASVEEALQILEGNTKSN</sequence>
<dbReference type="PANTHER" id="PTHR47916:SF4">
    <property type="entry name" value="FRUCTOSE-BISPHOSPHATE ALDOLASE CLASS 1"/>
    <property type="match status" value="1"/>
</dbReference>
<evidence type="ECO:0000313" key="7">
    <source>
        <dbReference type="Proteomes" id="UP000034444"/>
    </source>
</evidence>
<dbReference type="InterPro" id="IPR050456">
    <property type="entry name" value="DeoC/FbaB_aldolase"/>
</dbReference>
<dbReference type="KEGG" id="slh:YH65_05870"/>
<evidence type="ECO:0000256" key="3">
    <source>
        <dbReference type="ARBA" id="ARBA00023270"/>
    </source>
</evidence>
<evidence type="ECO:0000313" key="6">
    <source>
        <dbReference type="EMBL" id="AKF24969.1"/>
    </source>
</evidence>
<dbReference type="Proteomes" id="UP000034444">
    <property type="component" value="Chromosome"/>
</dbReference>
<dbReference type="PIRSF" id="PIRSF038992">
    <property type="entry name" value="Aldolase_Ia"/>
    <property type="match status" value="1"/>
</dbReference>
<dbReference type="GO" id="GO:0006096">
    <property type="term" value="P:glycolytic process"/>
    <property type="evidence" value="ECO:0007669"/>
    <property type="project" value="UniProtKB-KW"/>
</dbReference>
<dbReference type="Gene3D" id="3.20.20.70">
    <property type="entry name" value="Aldolase class I"/>
    <property type="match status" value="1"/>
</dbReference>
<proteinExistence type="inferred from homology"/>
<evidence type="ECO:0000256" key="5">
    <source>
        <dbReference type="PIRSR" id="PIRSR038992-1"/>
    </source>
</evidence>
<accession>A0A7U4M173</accession>
<protein>
    <recommendedName>
        <fullName evidence="1">fructose-bisphosphate aldolase</fullName>
        <ecNumber evidence="1">4.1.2.13</ecNumber>
    </recommendedName>
</protein>
<dbReference type="InterPro" id="IPR002915">
    <property type="entry name" value="DeoC/FbaB/LacD_aldolase"/>
</dbReference>
<comment type="similarity">
    <text evidence="4">Belongs to the DeoC/FbaB aldolase family. FbaB subfamily.</text>
</comment>
<evidence type="ECO:0000256" key="1">
    <source>
        <dbReference type="ARBA" id="ARBA00013068"/>
    </source>
</evidence>
<reference evidence="7" key="2">
    <citation type="journal article" date="2017" name="Stand. Genomic Sci.">
        <title>Complete genome sequence of the sulfur-oxidizing chemolithoautotrophic Sulfurovum lithotrophicum 42BKTT.</title>
        <authorList>
            <person name="Jeon W."/>
            <person name="Priscilla L."/>
            <person name="Park G."/>
            <person name="Lee H."/>
            <person name="Lee N."/>
            <person name="Lee D."/>
            <person name="Kwon H."/>
            <person name="Ahn I."/>
            <person name="Lee C."/>
            <person name="Lee H."/>
            <person name="Ahn J."/>
        </authorList>
    </citation>
    <scope>NUCLEOTIDE SEQUENCE [LARGE SCALE GENOMIC DNA]</scope>
    <source>
        <strain evidence="7">ATCC BAA-797 / 42BKT</strain>
    </source>
</reference>
<evidence type="ECO:0000256" key="4">
    <source>
        <dbReference type="ARBA" id="ARBA00049653"/>
    </source>
</evidence>
<feature type="active site" description="Proton donor" evidence="5">
    <location>
        <position position="173"/>
    </location>
</feature>
<evidence type="ECO:0000256" key="2">
    <source>
        <dbReference type="ARBA" id="ARBA00023239"/>
    </source>
</evidence>
<dbReference type="Pfam" id="PF01791">
    <property type="entry name" value="DeoC"/>
    <property type="match status" value="1"/>
</dbReference>
<dbReference type="SUPFAM" id="SSF51569">
    <property type="entry name" value="Aldolase"/>
    <property type="match status" value="1"/>
</dbReference>
<dbReference type="NCBIfam" id="NF005321">
    <property type="entry name" value="PRK06852.1"/>
    <property type="match status" value="1"/>
</dbReference>
<gene>
    <name evidence="6" type="ORF">YH65_05870</name>
</gene>
<organism evidence="6 7">
    <name type="scientific">Sulfurovum lithotrophicum</name>
    <dbReference type="NCBI Taxonomy" id="206403"/>
    <lineage>
        <taxon>Bacteria</taxon>
        <taxon>Pseudomonadati</taxon>
        <taxon>Campylobacterota</taxon>
        <taxon>Epsilonproteobacteria</taxon>
        <taxon>Campylobacterales</taxon>
        <taxon>Sulfurovaceae</taxon>
        <taxon>Sulfurovum</taxon>
    </lineage>
</organism>
<dbReference type="GO" id="GO:0004332">
    <property type="term" value="F:fructose-bisphosphate aldolase activity"/>
    <property type="evidence" value="ECO:0007669"/>
    <property type="project" value="UniProtKB-EC"/>
</dbReference>
<dbReference type="AlphaFoldDB" id="A0A7U4M173"/>
<dbReference type="OrthoDB" id="5915071at2"/>
<dbReference type="InterPro" id="IPR041720">
    <property type="entry name" value="FbaB-like"/>
</dbReference>
<dbReference type="EMBL" id="CP011308">
    <property type="protein sequence ID" value="AKF24969.1"/>
    <property type="molecule type" value="Genomic_DNA"/>
</dbReference>